<name>A0AAE0M3P2_9PEZI</name>
<organism evidence="3 4">
    <name type="scientific">Apodospora peruviana</name>
    <dbReference type="NCBI Taxonomy" id="516989"/>
    <lineage>
        <taxon>Eukaryota</taxon>
        <taxon>Fungi</taxon>
        <taxon>Dikarya</taxon>
        <taxon>Ascomycota</taxon>
        <taxon>Pezizomycotina</taxon>
        <taxon>Sordariomycetes</taxon>
        <taxon>Sordariomycetidae</taxon>
        <taxon>Sordariales</taxon>
        <taxon>Lasiosphaeriaceae</taxon>
        <taxon>Apodospora</taxon>
    </lineage>
</organism>
<dbReference type="AlphaFoldDB" id="A0AAE0M3P2"/>
<feature type="region of interest" description="Disordered" evidence="1">
    <location>
        <begin position="65"/>
        <end position="93"/>
    </location>
</feature>
<keyword evidence="2" id="KW-0732">Signal</keyword>
<proteinExistence type="predicted"/>
<dbReference type="Proteomes" id="UP001283341">
    <property type="component" value="Unassembled WGS sequence"/>
</dbReference>
<keyword evidence="4" id="KW-1185">Reference proteome</keyword>
<feature type="chain" id="PRO_5041935452" description="Secreted protein" evidence="2">
    <location>
        <begin position="26"/>
        <end position="143"/>
    </location>
</feature>
<reference evidence="3" key="2">
    <citation type="submission" date="2023-06" db="EMBL/GenBank/DDBJ databases">
        <authorList>
            <consortium name="Lawrence Berkeley National Laboratory"/>
            <person name="Haridas S."/>
            <person name="Hensen N."/>
            <person name="Bonometti L."/>
            <person name="Westerberg I."/>
            <person name="Brannstrom I.O."/>
            <person name="Guillou S."/>
            <person name="Cros-Aarteil S."/>
            <person name="Calhoun S."/>
            <person name="Kuo A."/>
            <person name="Mondo S."/>
            <person name="Pangilinan J."/>
            <person name="Riley R."/>
            <person name="Labutti K."/>
            <person name="Andreopoulos B."/>
            <person name="Lipzen A."/>
            <person name="Chen C."/>
            <person name="Yanf M."/>
            <person name="Daum C."/>
            <person name="Ng V."/>
            <person name="Clum A."/>
            <person name="Steindorff A."/>
            <person name="Ohm R."/>
            <person name="Martin F."/>
            <person name="Silar P."/>
            <person name="Natvig D."/>
            <person name="Lalanne C."/>
            <person name="Gautier V."/>
            <person name="Ament-Velasquez S.L."/>
            <person name="Kruys A."/>
            <person name="Hutchinson M.I."/>
            <person name="Powell A.J."/>
            <person name="Barry K."/>
            <person name="Miller A.N."/>
            <person name="Grigoriev I.V."/>
            <person name="Debuchy R."/>
            <person name="Gladieux P."/>
            <person name="Thoren M.H."/>
            <person name="Johannesson H."/>
        </authorList>
    </citation>
    <scope>NUCLEOTIDE SEQUENCE</scope>
    <source>
        <strain evidence="3">CBS 118394</strain>
    </source>
</reference>
<evidence type="ECO:0008006" key="5">
    <source>
        <dbReference type="Google" id="ProtNLM"/>
    </source>
</evidence>
<sequence length="143" mass="14935">MGLARCRFAAVITLTSLFGIHGVIAAPAPQVTATPVASGAPNANACAAVASATDAQLAARHIKQNSNAHRCGNPSNRMSGDSPQQARTSSKTHQELEGVCAMAEFVGLPERSAVVLHAPARGYRGRPVRHFGESRGRPVCQRV</sequence>
<protein>
    <recommendedName>
        <fullName evidence="5">Secreted protein</fullName>
    </recommendedName>
</protein>
<comment type="caution">
    <text evidence="3">The sequence shown here is derived from an EMBL/GenBank/DDBJ whole genome shotgun (WGS) entry which is preliminary data.</text>
</comment>
<feature type="signal peptide" evidence="2">
    <location>
        <begin position="1"/>
        <end position="25"/>
    </location>
</feature>
<feature type="compositionally biased region" description="Polar residues" evidence="1">
    <location>
        <begin position="65"/>
        <end position="91"/>
    </location>
</feature>
<evidence type="ECO:0000313" key="3">
    <source>
        <dbReference type="EMBL" id="KAK3318196.1"/>
    </source>
</evidence>
<evidence type="ECO:0000256" key="1">
    <source>
        <dbReference type="SAM" id="MobiDB-lite"/>
    </source>
</evidence>
<gene>
    <name evidence="3" type="ORF">B0H66DRAFT_227551</name>
</gene>
<dbReference type="EMBL" id="JAUEDM010000004">
    <property type="protein sequence ID" value="KAK3318196.1"/>
    <property type="molecule type" value="Genomic_DNA"/>
</dbReference>
<reference evidence="3" key="1">
    <citation type="journal article" date="2023" name="Mol. Phylogenet. Evol.">
        <title>Genome-scale phylogeny and comparative genomics of the fungal order Sordariales.</title>
        <authorList>
            <person name="Hensen N."/>
            <person name="Bonometti L."/>
            <person name="Westerberg I."/>
            <person name="Brannstrom I.O."/>
            <person name="Guillou S."/>
            <person name="Cros-Aarteil S."/>
            <person name="Calhoun S."/>
            <person name="Haridas S."/>
            <person name="Kuo A."/>
            <person name="Mondo S."/>
            <person name="Pangilinan J."/>
            <person name="Riley R."/>
            <person name="LaButti K."/>
            <person name="Andreopoulos B."/>
            <person name="Lipzen A."/>
            <person name="Chen C."/>
            <person name="Yan M."/>
            <person name="Daum C."/>
            <person name="Ng V."/>
            <person name="Clum A."/>
            <person name="Steindorff A."/>
            <person name="Ohm R.A."/>
            <person name="Martin F."/>
            <person name="Silar P."/>
            <person name="Natvig D.O."/>
            <person name="Lalanne C."/>
            <person name="Gautier V."/>
            <person name="Ament-Velasquez S.L."/>
            <person name="Kruys A."/>
            <person name="Hutchinson M.I."/>
            <person name="Powell A.J."/>
            <person name="Barry K."/>
            <person name="Miller A.N."/>
            <person name="Grigoriev I.V."/>
            <person name="Debuchy R."/>
            <person name="Gladieux P."/>
            <person name="Hiltunen Thoren M."/>
            <person name="Johannesson H."/>
        </authorList>
    </citation>
    <scope>NUCLEOTIDE SEQUENCE</scope>
    <source>
        <strain evidence="3">CBS 118394</strain>
    </source>
</reference>
<accession>A0AAE0M3P2</accession>
<evidence type="ECO:0000313" key="4">
    <source>
        <dbReference type="Proteomes" id="UP001283341"/>
    </source>
</evidence>
<evidence type="ECO:0000256" key="2">
    <source>
        <dbReference type="SAM" id="SignalP"/>
    </source>
</evidence>